<dbReference type="PROSITE" id="PS00041">
    <property type="entry name" value="HTH_ARAC_FAMILY_1"/>
    <property type="match status" value="1"/>
</dbReference>
<protein>
    <recommendedName>
        <fullName evidence="4">HTH araC/xylS-type domain-containing protein</fullName>
    </recommendedName>
</protein>
<dbReference type="Gene3D" id="1.10.10.60">
    <property type="entry name" value="Homeodomain-like"/>
    <property type="match status" value="1"/>
</dbReference>
<dbReference type="InterPro" id="IPR018060">
    <property type="entry name" value="HTH_AraC"/>
</dbReference>
<evidence type="ECO:0000313" key="5">
    <source>
        <dbReference type="EMBL" id="PQO28553.1"/>
    </source>
</evidence>
<keyword evidence="1" id="KW-0805">Transcription regulation</keyword>
<dbReference type="SMART" id="SM00342">
    <property type="entry name" value="HTH_ARAC"/>
    <property type="match status" value="1"/>
</dbReference>
<evidence type="ECO:0000313" key="6">
    <source>
        <dbReference type="Proteomes" id="UP000238322"/>
    </source>
</evidence>
<dbReference type="GO" id="GO:0000976">
    <property type="term" value="F:transcription cis-regulatory region binding"/>
    <property type="evidence" value="ECO:0007669"/>
    <property type="project" value="TreeGrafter"/>
</dbReference>
<proteinExistence type="predicted"/>
<dbReference type="CDD" id="cd01543">
    <property type="entry name" value="PBP1_XylR"/>
    <property type="match status" value="1"/>
</dbReference>
<keyword evidence="2" id="KW-0238">DNA-binding</keyword>
<gene>
    <name evidence="5" type="ORF">C5Y83_28515</name>
</gene>
<dbReference type="EMBL" id="PUHY01000016">
    <property type="protein sequence ID" value="PQO28553.1"/>
    <property type="molecule type" value="Genomic_DNA"/>
</dbReference>
<dbReference type="InterPro" id="IPR009057">
    <property type="entry name" value="Homeodomain-like_sf"/>
</dbReference>
<dbReference type="Pfam" id="PF12833">
    <property type="entry name" value="HTH_18"/>
    <property type="match status" value="1"/>
</dbReference>
<dbReference type="PANTHER" id="PTHR30146:SF24">
    <property type="entry name" value="XYLOSE OPERON REGULATORY PROTEIN"/>
    <property type="match status" value="1"/>
</dbReference>
<comment type="caution">
    <text evidence="5">The sequence shown here is derived from an EMBL/GenBank/DDBJ whole genome shotgun (WGS) entry which is preliminary data.</text>
</comment>
<dbReference type="AlphaFoldDB" id="A0A2S8F8Q8"/>
<dbReference type="GO" id="GO:0003700">
    <property type="term" value="F:DNA-binding transcription factor activity"/>
    <property type="evidence" value="ECO:0007669"/>
    <property type="project" value="InterPro"/>
</dbReference>
<dbReference type="OrthoDB" id="9780667at2"/>
<dbReference type="RefSeq" id="WP_105333221.1">
    <property type="nucleotide sequence ID" value="NZ_PUHY01000016.1"/>
</dbReference>
<feature type="domain" description="HTH araC/xylS-type" evidence="4">
    <location>
        <begin position="287"/>
        <end position="385"/>
    </location>
</feature>
<evidence type="ECO:0000256" key="1">
    <source>
        <dbReference type="ARBA" id="ARBA00023015"/>
    </source>
</evidence>
<dbReference type="Proteomes" id="UP000238322">
    <property type="component" value="Unassembled WGS sequence"/>
</dbReference>
<evidence type="ECO:0000256" key="2">
    <source>
        <dbReference type="ARBA" id="ARBA00023125"/>
    </source>
</evidence>
<sequence length="385" mass="43059">MASKLFRVALVVFPSSDNLVRMIRGVMQYAAETSQIQIIKQAAIPYVPWDQLAEFQPDGIIAFAETQTRINFLRELRIPFVNVTMHVDPLPDVAVVHSDNLEIGRRLADHLQSLGLKQFAFVGHFDWYHNRQRRDGFLQQLSASGQNASILEVAFESDLPGDFTHRRIDQAHLQQQIAKLPEPCGVATCHDEFAHEVVECCKNLGRSVPFSVSVVGVNNYRLICETTMPPLSSIAQNSERLGYLAAENLVRMMNGEAPPAEPVLVPPGQMIVRRSSEFLALDDMEVSTAIEFIRSHCSRPITVTDIVDNATMSRKSLEKRFKSVVGHSIAHEIRLSRMRHAQHLLTSTTLSIVDVAVRSGFDSTSGFIRAFREHTGVTPAEYRSG</sequence>
<organism evidence="5 6">
    <name type="scientific">Blastopirellula marina</name>
    <dbReference type="NCBI Taxonomy" id="124"/>
    <lineage>
        <taxon>Bacteria</taxon>
        <taxon>Pseudomonadati</taxon>
        <taxon>Planctomycetota</taxon>
        <taxon>Planctomycetia</taxon>
        <taxon>Pirellulales</taxon>
        <taxon>Pirellulaceae</taxon>
        <taxon>Blastopirellula</taxon>
    </lineage>
</organism>
<accession>A0A2S8F8Q8</accession>
<evidence type="ECO:0000256" key="3">
    <source>
        <dbReference type="ARBA" id="ARBA00023163"/>
    </source>
</evidence>
<dbReference type="InterPro" id="IPR028082">
    <property type="entry name" value="Peripla_BP_I"/>
</dbReference>
<reference evidence="5 6" key="1">
    <citation type="submission" date="2018-02" db="EMBL/GenBank/DDBJ databases">
        <title>Comparative genomes isolates from brazilian mangrove.</title>
        <authorList>
            <person name="Araujo J.E."/>
            <person name="Taketani R.G."/>
            <person name="Silva M.C.P."/>
            <person name="Loureco M.V."/>
            <person name="Andreote F.D."/>
        </authorList>
    </citation>
    <scope>NUCLEOTIDE SEQUENCE [LARGE SCALE GENOMIC DNA]</scope>
    <source>
        <strain evidence="5 6">Hex-1 MGV</strain>
    </source>
</reference>
<dbReference type="SUPFAM" id="SSF46689">
    <property type="entry name" value="Homeodomain-like"/>
    <property type="match status" value="1"/>
</dbReference>
<dbReference type="PRINTS" id="PR00032">
    <property type="entry name" value="HTHARAC"/>
</dbReference>
<dbReference type="InterPro" id="IPR018062">
    <property type="entry name" value="HTH_AraC-typ_CS"/>
</dbReference>
<evidence type="ECO:0000259" key="4">
    <source>
        <dbReference type="PROSITE" id="PS01124"/>
    </source>
</evidence>
<dbReference type="InterPro" id="IPR020449">
    <property type="entry name" value="Tscrpt_reg_AraC-type_HTH"/>
</dbReference>
<dbReference type="Gene3D" id="3.40.50.2300">
    <property type="match status" value="2"/>
</dbReference>
<name>A0A2S8F8Q8_9BACT</name>
<dbReference type="PROSITE" id="PS01124">
    <property type="entry name" value="HTH_ARAC_FAMILY_2"/>
    <property type="match status" value="1"/>
</dbReference>
<dbReference type="InterPro" id="IPR046335">
    <property type="entry name" value="LacI/GalR-like_sensor"/>
</dbReference>
<dbReference type="PANTHER" id="PTHR30146">
    <property type="entry name" value="LACI-RELATED TRANSCRIPTIONAL REPRESSOR"/>
    <property type="match status" value="1"/>
</dbReference>
<keyword evidence="3" id="KW-0804">Transcription</keyword>
<dbReference type="SUPFAM" id="SSF53822">
    <property type="entry name" value="Periplasmic binding protein-like I"/>
    <property type="match status" value="1"/>
</dbReference>
<dbReference type="Pfam" id="PF13377">
    <property type="entry name" value="Peripla_BP_3"/>
    <property type="match status" value="1"/>
</dbReference>